<dbReference type="InterPro" id="IPR016024">
    <property type="entry name" value="ARM-type_fold"/>
</dbReference>
<protein>
    <recommendedName>
        <fullName evidence="2">HEAT repeat domain-containing protein</fullName>
    </recommendedName>
</protein>
<reference evidence="1" key="1">
    <citation type="journal article" date="2015" name="Nature">
        <title>Complex archaea that bridge the gap between prokaryotes and eukaryotes.</title>
        <authorList>
            <person name="Spang A."/>
            <person name="Saw J.H."/>
            <person name="Jorgensen S.L."/>
            <person name="Zaremba-Niedzwiedzka K."/>
            <person name="Martijn J."/>
            <person name="Lind A.E."/>
            <person name="van Eijk R."/>
            <person name="Schleper C."/>
            <person name="Guy L."/>
            <person name="Ettema T.J."/>
        </authorList>
    </citation>
    <scope>NUCLEOTIDE SEQUENCE</scope>
</reference>
<organism evidence="1">
    <name type="scientific">marine sediment metagenome</name>
    <dbReference type="NCBI Taxonomy" id="412755"/>
    <lineage>
        <taxon>unclassified sequences</taxon>
        <taxon>metagenomes</taxon>
        <taxon>ecological metagenomes</taxon>
    </lineage>
</organism>
<dbReference type="AlphaFoldDB" id="A0A0F9UKD4"/>
<accession>A0A0F9UKD4</accession>
<proteinExistence type="predicted"/>
<comment type="caution">
    <text evidence="1">The sequence shown here is derived from an EMBL/GenBank/DDBJ whole genome shotgun (WGS) entry which is preliminary data.</text>
</comment>
<sequence>MKKLLEQIYIEEHDQKRLKLVSDYISNIFDNKSTAKQPEYIDEIKTLLLYDSYAEIRKLCVVRMCPHPKHDHNHIRLLHMAIMADANFAVRKLAIDQLAKVTEMENIAFLTALVAYSDDDALARYAFDASKEVVDPKNINAFVNSIMSELTEENSERRQWLWDFVGDNYYRNKNRR</sequence>
<name>A0A0F9UKD4_9ZZZZ</name>
<evidence type="ECO:0000313" key="1">
    <source>
        <dbReference type="EMBL" id="KKN93720.1"/>
    </source>
</evidence>
<dbReference type="SUPFAM" id="SSF48371">
    <property type="entry name" value="ARM repeat"/>
    <property type="match status" value="1"/>
</dbReference>
<dbReference type="EMBL" id="LAZR01000084">
    <property type="protein sequence ID" value="KKN93720.1"/>
    <property type="molecule type" value="Genomic_DNA"/>
</dbReference>
<gene>
    <name evidence="1" type="ORF">LCGC14_0195530</name>
</gene>
<evidence type="ECO:0008006" key="2">
    <source>
        <dbReference type="Google" id="ProtNLM"/>
    </source>
</evidence>